<dbReference type="AlphaFoldDB" id="A0A0D1ZFF1"/>
<dbReference type="GO" id="GO:0020037">
    <property type="term" value="F:heme binding"/>
    <property type="evidence" value="ECO:0007669"/>
    <property type="project" value="UniProtKB-UniRule"/>
</dbReference>
<evidence type="ECO:0000256" key="5">
    <source>
        <dbReference type="RuleBase" id="RU369119"/>
    </source>
</evidence>
<comment type="similarity">
    <text evidence="1 5">Belongs to the indoleamine 2,3-dioxygenase family.</text>
</comment>
<dbReference type="PANTHER" id="PTHR28657:SF5">
    <property type="entry name" value="INDOLEAMINE 2,3-DIOXYGENASE"/>
    <property type="match status" value="1"/>
</dbReference>
<dbReference type="STRING" id="569365.A0A0D1ZFF1"/>
<dbReference type="OrthoDB" id="540174at2759"/>
<evidence type="ECO:0000313" key="7">
    <source>
        <dbReference type="Proteomes" id="UP000054466"/>
    </source>
</evidence>
<dbReference type="EMBL" id="KN847044">
    <property type="protein sequence ID" value="KIW26516.1"/>
    <property type="molecule type" value="Genomic_DNA"/>
</dbReference>
<comment type="catalytic activity">
    <reaction evidence="5">
        <text>L-tryptophan + O2 = N-formyl-L-kynurenine</text>
        <dbReference type="Rhea" id="RHEA:24536"/>
        <dbReference type="ChEBI" id="CHEBI:15379"/>
        <dbReference type="ChEBI" id="CHEBI:57912"/>
        <dbReference type="ChEBI" id="CHEBI:58629"/>
    </reaction>
</comment>
<evidence type="ECO:0000256" key="2">
    <source>
        <dbReference type="ARBA" id="ARBA00022723"/>
    </source>
</evidence>
<feature type="binding site" description="proximal binding residue" evidence="4">
    <location>
        <position position="348"/>
    </location>
    <ligand>
        <name>heme b</name>
        <dbReference type="ChEBI" id="CHEBI:60344"/>
    </ligand>
    <ligandPart>
        <name>Fe</name>
        <dbReference type="ChEBI" id="CHEBI:18248"/>
    </ligandPart>
</feature>
<dbReference type="GO" id="GO:0033754">
    <property type="term" value="F:indoleamine 2,3-dioxygenase activity"/>
    <property type="evidence" value="ECO:0007669"/>
    <property type="project" value="UniProtKB-EC"/>
</dbReference>
<organism evidence="6 7">
    <name type="scientific">Cladophialophora immunda</name>
    <dbReference type="NCBI Taxonomy" id="569365"/>
    <lineage>
        <taxon>Eukaryota</taxon>
        <taxon>Fungi</taxon>
        <taxon>Dikarya</taxon>
        <taxon>Ascomycota</taxon>
        <taxon>Pezizomycotina</taxon>
        <taxon>Eurotiomycetes</taxon>
        <taxon>Chaetothyriomycetidae</taxon>
        <taxon>Chaetothyriales</taxon>
        <taxon>Herpotrichiellaceae</taxon>
        <taxon>Cladophialophora</taxon>
    </lineage>
</organism>
<dbReference type="GeneID" id="27348798"/>
<dbReference type="InterPro" id="IPR000898">
    <property type="entry name" value="Indolamine_dOase"/>
</dbReference>
<dbReference type="Gene3D" id="1.20.58.480">
    <property type="match status" value="1"/>
</dbReference>
<keyword evidence="7" id="KW-1185">Reference proteome</keyword>
<evidence type="ECO:0000256" key="3">
    <source>
        <dbReference type="ARBA" id="ARBA00023004"/>
    </source>
</evidence>
<gene>
    <name evidence="6" type="ORF">PV07_09604</name>
</gene>
<sequence>MRSLLLLPDPRDHDVDLVLGFVSAKLTELPERYTPWCKLASDLPHLLQAKTLQAQVDSLEILATDHLTTPAHWQRAYVVLGFLTQAYLWQEKSRPSTVIPASLAEPFLDVCNYLGMRPVLSYAGLCLWNWAQRDQDTQLHPSQALANFQDIKSFASFTRTRDEDAFNLVPVMVEVQGAKLIKLMLDTIGADQNGELGDLASILNICATTLTAMGETLSVLHQNCEPMFFFQEIRPMLGGSAGAEERGLSNGVALERSDGSRVVVKCAGGSAGQSSLFQLLDHMFGVRHESKMLLEMRAYMPKKHRDFLEAVERLPSLRDIIERRPEDKNLRCAFQSVIDAFQKWRTKHVIIVSRFIVQPAAVEAKDSAATPQRGTGGSLPIPFLKQNRDETVVVPQH</sequence>
<dbReference type="HOGENOM" id="CLU_010089_0_1_1"/>
<dbReference type="EC" id="1.13.11.52" evidence="5"/>
<proteinExistence type="inferred from homology"/>
<evidence type="ECO:0000313" key="6">
    <source>
        <dbReference type="EMBL" id="KIW26516.1"/>
    </source>
</evidence>
<dbReference type="GO" id="GO:0005737">
    <property type="term" value="C:cytoplasm"/>
    <property type="evidence" value="ECO:0007669"/>
    <property type="project" value="TreeGrafter"/>
</dbReference>
<keyword evidence="5" id="KW-0223">Dioxygenase</keyword>
<evidence type="ECO:0000256" key="1">
    <source>
        <dbReference type="ARBA" id="ARBA00007119"/>
    </source>
</evidence>
<dbReference type="PANTHER" id="PTHR28657">
    <property type="entry name" value="INDOLEAMINE 2,3-DIOXYGENASE"/>
    <property type="match status" value="1"/>
</dbReference>
<dbReference type="SUPFAM" id="SSF140959">
    <property type="entry name" value="Indolic compounds 2,3-dioxygenase-like"/>
    <property type="match status" value="1"/>
</dbReference>
<keyword evidence="5" id="KW-0560">Oxidoreductase</keyword>
<dbReference type="Proteomes" id="UP000054466">
    <property type="component" value="Unassembled WGS sequence"/>
</dbReference>
<dbReference type="GO" id="GO:0046872">
    <property type="term" value="F:metal ion binding"/>
    <property type="evidence" value="ECO:0007669"/>
    <property type="project" value="UniProtKB-UniRule"/>
</dbReference>
<dbReference type="InterPro" id="IPR037217">
    <property type="entry name" value="Trp/Indoleamine_2_3_dOase-like"/>
</dbReference>
<comment type="function">
    <text evidence="5">Produces N-formyl-kynurenine through the oxidation of tryptophan.</text>
</comment>
<dbReference type="GO" id="GO:0019441">
    <property type="term" value="P:L-tryptophan catabolic process to kynurenine"/>
    <property type="evidence" value="ECO:0007669"/>
    <property type="project" value="UniProtKB-UniRule"/>
</dbReference>
<name>A0A0D1ZFF1_9EURO</name>
<keyword evidence="4 5" id="KW-0349">Heme</keyword>
<dbReference type="RefSeq" id="XP_016246732.1">
    <property type="nucleotide sequence ID" value="XM_016396876.1"/>
</dbReference>
<dbReference type="VEuPathDB" id="FungiDB:PV07_09604"/>
<dbReference type="PROSITE" id="PS00876">
    <property type="entry name" value="IDO_1"/>
    <property type="match status" value="1"/>
</dbReference>
<keyword evidence="3 4" id="KW-0408">Iron</keyword>
<protein>
    <recommendedName>
        <fullName evidence="5">Indoleamine 2,3-dioxygenase</fullName>
        <ecNumber evidence="5">1.13.11.52</ecNumber>
    </recommendedName>
</protein>
<reference evidence="6 7" key="1">
    <citation type="submission" date="2015-01" db="EMBL/GenBank/DDBJ databases">
        <title>The Genome Sequence of Cladophialophora immunda CBS83496.</title>
        <authorList>
            <consortium name="The Broad Institute Genomics Platform"/>
            <person name="Cuomo C."/>
            <person name="de Hoog S."/>
            <person name="Gorbushina A."/>
            <person name="Stielow B."/>
            <person name="Teixiera M."/>
            <person name="Abouelleil A."/>
            <person name="Chapman S.B."/>
            <person name="Priest M."/>
            <person name="Young S.K."/>
            <person name="Wortman J."/>
            <person name="Nusbaum C."/>
            <person name="Birren B."/>
        </authorList>
    </citation>
    <scope>NUCLEOTIDE SEQUENCE [LARGE SCALE GENOMIC DNA]</scope>
    <source>
        <strain evidence="6 7">CBS 83496</strain>
    </source>
</reference>
<dbReference type="GO" id="GO:0034354">
    <property type="term" value="P:'de novo' NAD+ biosynthetic process from L-tryptophan"/>
    <property type="evidence" value="ECO:0007669"/>
    <property type="project" value="TreeGrafter"/>
</dbReference>
<accession>A0A0D1ZFF1</accession>
<dbReference type="Pfam" id="PF01231">
    <property type="entry name" value="IDO"/>
    <property type="match status" value="1"/>
</dbReference>
<evidence type="ECO:0000256" key="4">
    <source>
        <dbReference type="PIRSR" id="PIRSR600898-1"/>
    </source>
</evidence>
<keyword evidence="2 4" id="KW-0479">Metal-binding</keyword>